<evidence type="ECO:0000256" key="1">
    <source>
        <dbReference type="ARBA" id="ARBA00007749"/>
    </source>
</evidence>
<keyword evidence="8" id="KW-1185">Reference proteome</keyword>
<dbReference type="InterPro" id="IPR036866">
    <property type="entry name" value="RibonucZ/Hydroxyglut_hydro"/>
</dbReference>
<name>A0A4Q2KMI8_9SPHN</name>
<dbReference type="SMART" id="SM00849">
    <property type="entry name" value="Lactamase_B"/>
    <property type="match status" value="1"/>
</dbReference>
<evidence type="ECO:0000256" key="4">
    <source>
        <dbReference type="ARBA" id="ARBA00022833"/>
    </source>
</evidence>
<accession>A0A4Q2KMI8</accession>
<dbReference type="GO" id="GO:0016787">
    <property type="term" value="F:hydrolase activity"/>
    <property type="evidence" value="ECO:0007669"/>
    <property type="project" value="UniProtKB-KW"/>
</dbReference>
<comment type="similarity">
    <text evidence="1">Belongs to the metallo-beta-lactamase superfamily.</text>
</comment>
<dbReference type="CDD" id="cd07729">
    <property type="entry name" value="AHL_lactonase_MBL-fold"/>
    <property type="match status" value="1"/>
</dbReference>
<evidence type="ECO:0000313" key="8">
    <source>
        <dbReference type="Proteomes" id="UP000293623"/>
    </source>
</evidence>
<dbReference type="InterPro" id="IPR051013">
    <property type="entry name" value="MBL_superfamily_lactonases"/>
</dbReference>
<gene>
    <name evidence="7" type="ORF">ETX26_01545</name>
</gene>
<dbReference type="PANTHER" id="PTHR42978:SF3">
    <property type="entry name" value="BLR3078 PROTEIN"/>
    <property type="match status" value="1"/>
</dbReference>
<dbReference type="PANTHER" id="PTHR42978">
    <property type="entry name" value="QUORUM-QUENCHING LACTONASE YTNP-RELATED-RELATED"/>
    <property type="match status" value="1"/>
</dbReference>
<keyword evidence="2" id="KW-0479">Metal-binding</keyword>
<dbReference type="RefSeq" id="WP_129522956.1">
    <property type="nucleotide sequence ID" value="NZ_SDPV01000001.1"/>
</dbReference>
<feature type="chain" id="PRO_5020254580" evidence="5">
    <location>
        <begin position="19"/>
        <end position="273"/>
    </location>
</feature>
<reference evidence="7 8" key="1">
    <citation type="submission" date="2019-01" db="EMBL/GenBank/DDBJ databases">
        <title>Altererythrobacter rhizovicinus sp. nov., isolated from the rhizosphere soil of Haloxylon ammodendron.</title>
        <authorList>
            <person name="Li H.-P."/>
            <person name="Gou J.-Y."/>
            <person name="Yao D."/>
            <person name="Han Q.-Q."/>
            <person name="Shao K.-Z."/>
            <person name="Zhao Q."/>
            <person name="Zhang J.-L."/>
        </authorList>
    </citation>
    <scope>NUCLEOTIDE SEQUENCE [LARGE SCALE GENOMIC DNA]</scope>
    <source>
        <strain evidence="7 8">AY-3R</strain>
    </source>
</reference>
<dbReference type="InterPro" id="IPR001279">
    <property type="entry name" value="Metallo-B-lactamas"/>
</dbReference>
<evidence type="ECO:0000256" key="5">
    <source>
        <dbReference type="SAM" id="SignalP"/>
    </source>
</evidence>
<evidence type="ECO:0000256" key="3">
    <source>
        <dbReference type="ARBA" id="ARBA00022801"/>
    </source>
</evidence>
<evidence type="ECO:0000256" key="2">
    <source>
        <dbReference type="ARBA" id="ARBA00022723"/>
    </source>
</evidence>
<evidence type="ECO:0000259" key="6">
    <source>
        <dbReference type="SMART" id="SM00849"/>
    </source>
</evidence>
<dbReference type="AlphaFoldDB" id="A0A4Q2KMI8"/>
<dbReference type="Pfam" id="PF00753">
    <property type="entry name" value="Lactamase_B"/>
    <property type="match status" value="1"/>
</dbReference>
<dbReference type="Proteomes" id="UP000293623">
    <property type="component" value="Unassembled WGS sequence"/>
</dbReference>
<keyword evidence="4" id="KW-0862">Zinc</keyword>
<feature type="signal peptide" evidence="5">
    <location>
        <begin position="1"/>
        <end position="18"/>
    </location>
</feature>
<protein>
    <submittedName>
        <fullName evidence="7">N-acyl homoserine lactonase family protein</fullName>
    </submittedName>
</protein>
<evidence type="ECO:0000313" key="7">
    <source>
        <dbReference type="EMBL" id="RXZ65470.1"/>
    </source>
</evidence>
<proteinExistence type="inferred from homology"/>
<keyword evidence="3" id="KW-0378">Hydrolase</keyword>
<dbReference type="EMBL" id="SDPV01000001">
    <property type="protein sequence ID" value="RXZ65470.1"/>
    <property type="molecule type" value="Genomic_DNA"/>
</dbReference>
<dbReference type="Gene3D" id="3.60.15.10">
    <property type="entry name" value="Ribonuclease Z/Hydroxyacylglutathione hydrolase-like"/>
    <property type="match status" value="1"/>
</dbReference>
<sequence>MKRILAVALACTSIIATAAEPAPDVSLTRLDCGRATEPWPLDSFDDTGGADGMKKAIVGSCYLIRHGERLMIWDTGIDPATSGDPDGGFFLDRTLVDQLAQLGIAPADIEFVGISHYHYDHTGQAKDFPQATLLIGKEDWQAITHDPPLGNANPAHFPAWVSGKAKVEAFAGDKDVFGDRSVKILATPGHTPGHHSLLVRLPESGPVLLTGDLAHFTANYEREGVPTYNTGRADTLASFDRFKKMAKNLGAKVIIQHEPADVAKLPAFPKAAH</sequence>
<comment type="caution">
    <text evidence="7">The sequence shown here is derived from an EMBL/GenBank/DDBJ whole genome shotgun (WGS) entry which is preliminary data.</text>
</comment>
<dbReference type="OrthoDB" id="9773738at2"/>
<organism evidence="7 8">
    <name type="scientific">Pelagerythrobacter rhizovicinus</name>
    <dbReference type="NCBI Taxonomy" id="2268576"/>
    <lineage>
        <taxon>Bacteria</taxon>
        <taxon>Pseudomonadati</taxon>
        <taxon>Pseudomonadota</taxon>
        <taxon>Alphaproteobacteria</taxon>
        <taxon>Sphingomonadales</taxon>
        <taxon>Erythrobacteraceae</taxon>
        <taxon>Pelagerythrobacter</taxon>
    </lineage>
</organism>
<keyword evidence="5" id="KW-0732">Signal</keyword>
<dbReference type="GO" id="GO:0046872">
    <property type="term" value="F:metal ion binding"/>
    <property type="evidence" value="ECO:0007669"/>
    <property type="project" value="UniProtKB-KW"/>
</dbReference>
<feature type="domain" description="Metallo-beta-lactamase" evidence="6">
    <location>
        <begin position="58"/>
        <end position="257"/>
    </location>
</feature>
<dbReference type="SUPFAM" id="SSF56281">
    <property type="entry name" value="Metallo-hydrolase/oxidoreductase"/>
    <property type="match status" value="1"/>
</dbReference>